<dbReference type="PANTHER" id="PTHR37689:SF1">
    <property type="entry name" value="PROTEIN FDHE"/>
    <property type="match status" value="1"/>
</dbReference>
<dbReference type="EMBL" id="PIUK01000003">
    <property type="protein sequence ID" value="MBY6274727.1"/>
    <property type="molecule type" value="Genomic_DNA"/>
</dbReference>
<dbReference type="Gene3D" id="3.90.1670.10">
    <property type="entry name" value="FdhE-like domain"/>
    <property type="match status" value="1"/>
</dbReference>
<dbReference type="Proteomes" id="UP000732377">
    <property type="component" value="Unassembled WGS sequence"/>
</dbReference>
<dbReference type="Pfam" id="PF24860">
    <property type="entry name" value="FdhE_C"/>
    <property type="match status" value="1"/>
</dbReference>
<evidence type="ECO:0000313" key="5">
    <source>
        <dbReference type="Proteomes" id="UP000732377"/>
    </source>
</evidence>
<dbReference type="CDD" id="cd16341">
    <property type="entry name" value="FdhE"/>
    <property type="match status" value="1"/>
</dbReference>
<evidence type="ECO:0000259" key="3">
    <source>
        <dbReference type="Pfam" id="PF24860"/>
    </source>
</evidence>
<dbReference type="InterPro" id="IPR006452">
    <property type="entry name" value="Formate_DH_accessory"/>
</dbReference>
<dbReference type="GO" id="GO:0051604">
    <property type="term" value="P:protein maturation"/>
    <property type="evidence" value="ECO:0007669"/>
    <property type="project" value="TreeGrafter"/>
</dbReference>
<protein>
    <recommendedName>
        <fullName evidence="6">Formate dehydrogenase accessory protein FdhE</fullName>
    </recommendedName>
</protein>
<evidence type="ECO:0000313" key="4">
    <source>
        <dbReference type="EMBL" id="MBY6274727.1"/>
    </source>
</evidence>
<evidence type="ECO:0000259" key="2">
    <source>
        <dbReference type="Pfam" id="PF24859"/>
    </source>
</evidence>
<reference evidence="4" key="1">
    <citation type="submission" date="2017-11" db="EMBL/GenBank/DDBJ databases">
        <title>Three new genomes from thermophilic consortium.</title>
        <authorList>
            <person name="Quaggio R."/>
            <person name="Amgarten D."/>
            <person name="Setubal J.C."/>
        </authorList>
    </citation>
    <scope>NUCLEOTIDE SEQUENCE</scope>
    <source>
        <strain evidence="4">ZCTH01-B2</strain>
    </source>
</reference>
<dbReference type="AlphaFoldDB" id="A0A953HY03"/>
<dbReference type="InterPro" id="IPR056796">
    <property type="entry name" value="FdhE_C"/>
</dbReference>
<gene>
    <name evidence="4" type="ORF">CWE10_00705</name>
</gene>
<dbReference type="GO" id="GO:0008199">
    <property type="term" value="F:ferric iron binding"/>
    <property type="evidence" value="ECO:0007669"/>
    <property type="project" value="TreeGrafter"/>
</dbReference>
<dbReference type="Pfam" id="PF24859">
    <property type="entry name" value="FdhE_central"/>
    <property type="match status" value="1"/>
</dbReference>
<feature type="domain" description="FdhE central" evidence="2">
    <location>
        <begin position="191"/>
        <end position="225"/>
    </location>
</feature>
<dbReference type="InterPro" id="IPR024064">
    <property type="entry name" value="FdhE-like_sf"/>
</dbReference>
<feature type="domain" description="FdhE C-terminal" evidence="3">
    <location>
        <begin position="228"/>
        <end position="303"/>
    </location>
</feature>
<sequence>MARPRSGRASRRPRPADLFPAPSALGAGFAFTAELHPIRREWTMQSLEFLRAWRERARALEAELPGPERLPAPEEAEAALGRGEPLITLVEPPIDPDRFTAVLADLASLYAESRADGRPLAEGLRALPPAEQRTLAEVLVRAGDAAEWAARLGVDEGLLLTLGGLALQPFMARFARAVRAVAPLHGWRRIHCPVCGASPDLCRIDPDNYRYLHCPQCDTQWEHHRLTCAVCGSDDVRRVSILTLADLEPWRVEVCDRCGGYIKTLDQRHGGHLAMPNVDLYLEDARTLQLDLLAEQEGYRRGGRAQ</sequence>
<evidence type="ECO:0000256" key="1">
    <source>
        <dbReference type="ARBA" id="ARBA00022490"/>
    </source>
</evidence>
<comment type="caution">
    <text evidence="4">The sequence shown here is derived from an EMBL/GenBank/DDBJ whole genome shotgun (WGS) entry which is preliminary data.</text>
</comment>
<dbReference type="PANTHER" id="PTHR37689">
    <property type="entry name" value="PROTEIN FDHE"/>
    <property type="match status" value="1"/>
</dbReference>
<keyword evidence="1" id="KW-0963">Cytoplasm</keyword>
<organism evidence="4 5">
    <name type="scientific">Symbiobacterium thermophilum</name>
    <dbReference type="NCBI Taxonomy" id="2734"/>
    <lineage>
        <taxon>Bacteria</taxon>
        <taxon>Bacillati</taxon>
        <taxon>Bacillota</taxon>
        <taxon>Clostridia</taxon>
        <taxon>Eubacteriales</taxon>
        <taxon>Symbiobacteriaceae</taxon>
        <taxon>Symbiobacterium</taxon>
    </lineage>
</organism>
<evidence type="ECO:0008006" key="6">
    <source>
        <dbReference type="Google" id="ProtNLM"/>
    </source>
</evidence>
<proteinExistence type="predicted"/>
<dbReference type="GO" id="GO:0005829">
    <property type="term" value="C:cytosol"/>
    <property type="evidence" value="ECO:0007669"/>
    <property type="project" value="TreeGrafter"/>
</dbReference>
<accession>A0A953HY03</accession>
<name>A0A953HY03_SYMTR</name>
<dbReference type="InterPro" id="IPR056797">
    <property type="entry name" value="FdhE_central"/>
</dbReference>
<dbReference type="SUPFAM" id="SSF144020">
    <property type="entry name" value="FdhE-like"/>
    <property type="match status" value="1"/>
</dbReference>